<comment type="caution">
    <text evidence="1">The sequence shown here is derived from an EMBL/GenBank/DDBJ whole genome shotgun (WGS) entry which is preliminary data.</text>
</comment>
<dbReference type="EMBL" id="BLLK01000056">
    <property type="protein sequence ID" value="GFH56807.1"/>
    <property type="molecule type" value="Genomic_DNA"/>
</dbReference>
<name>A0AAD3HAM1_9STRA</name>
<reference evidence="1 2" key="1">
    <citation type="journal article" date="2021" name="Sci. Rep.">
        <title>The genome of the diatom Chaetoceros tenuissimus carries an ancient integrated fragment of an extant virus.</title>
        <authorList>
            <person name="Hongo Y."/>
            <person name="Kimura K."/>
            <person name="Takaki Y."/>
            <person name="Yoshida Y."/>
            <person name="Baba S."/>
            <person name="Kobayashi G."/>
            <person name="Nagasaki K."/>
            <person name="Hano T."/>
            <person name="Tomaru Y."/>
        </authorList>
    </citation>
    <scope>NUCLEOTIDE SEQUENCE [LARGE SCALE GENOMIC DNA]</scope>
    <source>
        <strain evidence="1 2">NIES-3715</strain>
    </source>
</reference>
<proteinExistence type="predicted"/>
<evidence type="ECO:0000313" key="2">
    <source>
        <dbReference type="Proteomes" id="UP001054902"/>
    </source>
</evidence>
<organism evidence="1 2">
    <name type="scientific">Chaetoceros tenuissimus</name>
    <dbReference type="NCBI Taxonomy" id="426638"/>
    <lineage>
        <taxon>Eukaryota</taxon>
        <taxon>Sar</taxon>
        <taxon>Stramenopiles</taxon>
        <taxon>Ochrophyta</taxon>
        <taxon>Bacillariophyta</taxon>
        <taxon>Coscinodiscophyceae</taxon>
        <taxon>Chaetocerotophycidae</taxon>
        <taxon>Chaetocerotales</taxon>
        <taxon>Chaetocerotaceae</taxon>
        <taxon>Chaetoceros</taxon>
    </lineage>
</organism>
<gene>
    <name evidence="1" type="ORF">CTEN210_13283</name>
</gene>
<dbReference type="Proteomes" id="UP001054902">
    <property type="component" value="Unassembled WGS sequence"/>
</dbReference>
<protein>
    <submittedName>
        <fullName evidence="1">Uncharacterized protein</fullName>
    </submittedName>
</protein>
<evidence type="ECO:0000313" key="1">
    <source>
        <dbReference type="EMBL" id="GFH56807.1"/>
    </source>
</evidence>
<keyword evidence="2" id="KW-1185">Reference proteome</keyword>
<dbReference type="AlphaFoldDB" id="A0AAD3HAM1"/>
<accession>A0AAD3HAM1</accession>
<sequence length="181" mass="20907">MALEMREVIQTARAAISKTVDIVAKIEKHILPLEKNKLWKDAMFFLKVKDILRNGNITEENVTKVVADALFRLHESRPEVKVVEGLVQAFPDSLKIKNSFSKLPVQEIALKAQHHIWFHKPFNPYILVLASVGAKEDVVERGGLFDKFSKGYGPLLHLYRHIFCEIYIVEYFQLLVVIFNY</sequence>